<evidence type="ECO:0000313" key="3">
    <source>
        <dbReference type="Proteomes" id="UP000054302"/>
    </source>
</evidence>
<feature type="compositionally biased region" description="Polar residues" evidence="1">
    <location>
        <begin position="172"/>
        <end position="191"/>
    </location>
</feature>
<dbReference type="GeneID" id="27326234"/>
<dbReference type="Proteomes" id="UP000054302">
    <property type="component" value="Unassembled WGS sequence"/>
</dbReference>
<dbReference type="RefSeq" id="XP_016220311.1">
    <property type="nucleotide sequence ID" value="XM_016373400.1"/>
</dbReference>
<feature type="compositionally biased region" description="Low complexity" evidence="1">
    <location>
        <begin position="30"/>
        <end position="40"/>
    </location>
</feature>
<evidence type="ECO:0000313" key="2">
    <source>
        <dbReference type="EMBL" id="KIV88737.1"/>
    </source>
</evidence>
<dbReference type="EMBL" id="KN847525">
    <property type="protein sequence ID" value="KIV88737.1"/>
    <property type="molecule type" value="Genomic_DNA"/>
</dbReference>
<accession>A0A0D1Z1U1</accession>
<proteinExistence type="predicted"/>
<dbReference type="VEuPathDB" id="FungiDB:PV10_08389"/>
<feature type="compositionally biased region" description="Basic residues" evidence="1">
    <location>
        <begin position="239"/>
        <end position="253"/>
    </location>
</feature>
<feature type="compositionally biased region" description="Polar residues" evidence="1">
    <location>
        <begin position="120"/>
        <end position="139"/>
    </location>
</feature>
<feature type="compositionally biased region" description="Polar residues" evidence="1">
    <location>
        <begin position="1"/>
        <end position="14"/>
    </location>
</feature>
<gene>
    <name evidence="2" type="ORF">PV10_08389</name>
</gene>
<organism evidence="2 3">
    <name type="scientific">Exophiala mesophila</name>
    <name type="common">Black yeast-like fungus</name>
    <dbReference type="NCBI Taxonomy" id="212818"/>
    <lineage>
        <taxon>Eukaryota</taxon>
        <taxon>Fungi</taxon>
        <taxon>Dikarya</taxon>
        <taxon>Ascomycota</taxon>
        <taxon>Pezizomycotina</taxon>
        <taxon>Eurotiomycetes</taxon>
        <taxon>Chaetothyriomycetidae</taxon>
        <taxon>Chaetothyriales</taxon>
        <taxon>Herpotrichiellaceae</taxon>
        <taxon>Exophiala</taxon>
    </lineage>
</organism>
<feature type="compositionally biased region" description="Polar residues" evidence="1">
    <location>
        <begin position="150"/>
        <end position="159"/>
    </location>
</feature>
<feature type="region of interest" description="Disordered" evidence="1">
    <location>
        <begin position="1"/>
        <end position="253"/>
    </location>
</feature>
<sequence length="263" mass="27996">MTALSIASQGTKGQPSKAGSGRPISSARTSNMSMLSSNSSRFKSRIPRPTSQVIDQNHTSSTGAPSRPRSENATNKSSLRNPSPVTSNQVKSAAHDRRISPDCPKSTSQVSRFPPPSSKAEASNRSHAPSQTNGTIRSYSTKHLKIPTPMGTSSIATTSLPPPKVKEVPIPGSSQHLNNGGKSPHSVGTHQLKSETEKSQQNATVEEAGEVTDSQQEQEVPPSGAAKSKDSAVKDKAGGSKRSKKKSRVSKRTIKMLRWFAYT</sequence>
<protein>
    <submittedName>
        <fullName evidence="2">Uncharacterized protein</fullName>
    </submittedName>
</protein>
<name>A0A0D1Z1U1_EXOME</name>
<keyword evidence="3" id="KW-1185">Reference proteome</keyword>
<evidence type="ECO:0000256" key="1">
    <source>
        <dbReference type="SAM" id="MobiDB-lite"/>
    </source>
</evidence>
<feature type="compositionally biased region" description="Polar residues" evidence="1">
    <location>
        <begin position="49"/>
        <end position="64"/>
    </location>
</feature>
<reference evidence="2 3" key="1">
    <citation type="submission" date="2015-01" db="EMBL/GenBank/DDBJ databases">
        <title>The Genome Sequence of Exophiala mesophila CBS40295.</title>
        <authorList>
            <consortium name="The Broad Institute Genomics Platform"/>
            <person name="Cuomo C."/>
            <person name="de Hoog S."/>
            <person name="Gorbushina A."/>
            <person name="Stielow B."/>
            <person name="Teixiera M."/>
            <person name="Abouelleil A."/>
            <person name="Chapman S.B."/>
            <person name="Priest M."/>
            <person name="Young S.K."/>
            <person name="Wortman J."/>
            <person name="Nusbaum C."/>
            <person name="Birren B."/>
        </authorList>
    </citation>
    <scope>NUCLEOTIDE SEQUENCE [LARGE SCALE GENOMIC DNA]</scope>
    <source>
        <strain evidence="2 3">CBS 40295</strain>
    </source>
</reference>
<dbReference type="AlphaFoldDB" id="A0A0D1Z1U1"/>
<feature type="compositionally biased region" description="Basic and acidic residues" evidence="1">
    <location>
        <begin position="227"/>
        <end position="238"/>
    </location>
</feature>
<dbReference type="HOGENOM" id="CLU_1057806_0_0_1"/>
<feature type="compositionally biased region" description="Polar residues" evidence="1">
    <location>
        <begin position="71"/>
        <end position="91"/>
    </location>
</feature>